<evidence type="ECO:0000313" key="7">
    <source>
        <dbReference type="EMBL" id="MBC1489231.1"/>
    </source>
</evidence>
<feature type="domain" description="Hydroxymethylglutaryl-coenzyme A synthase N-terminal" evidence="5">
    <location>
        <begin position="2"/>
        <end position="164"/>
    </location>
</feature>
<reference evidence="7 8" key="1">
    <citation type="submission" date="2020-03" db="EMBL/GenBank/DDBJ databases">
        <title>Soil Listeria distribution.</title>
        <authorList>
            <person name="Liao J."/>
            <person name="Wiedmann M."/>
        </authorList>
    </citation>
    <scope>NUCLEOTIDE SEQUENCE [LARGE SCALE GENOMIC DNA]</scope>
    <source>
        <strain evidence="7 8">FSL L7-1554</strain>
    </source>
</reference>
<dbReference type="GO" id="GO:0006084">
    <property type="term" value="P:acetyl-CoA metabolic process"/>
    <property type="evidence" value="ECO:0007669"/>
    <property type="project" value="InterPro"/>
</dbReference>
<dbReference type="InterPro" id="IPR013528">
    <property type="entry name" value="HMG_CoA_synth_N"/>
</dbReference>
<feature type="active site" description="Proton donor/acceptor" evidence="3">
    <location>
        <position position="233"/>
    </location>
</feature>
<accession>A0A7X0X7S7</accession>
<evidence type="ECO:0000259" key="5">
    <source>
        <dbReference type="Pfam" id="PF01154"/>
    </source>
</evidence>
<feature type="domain" description="Hydroxymethylglutaryl-coenzyme A synthase C-terminal" evidence="6">
    <location>
        <begin position="264"/>
        <end position="354"/>
    </location>
</feature>
<dbReference type="Pfam" id="PF01154">
    <property type="entry name" value="HMG_CoA_synt_N"/>
    <property type="match status" value="1"/>
</dbReference>
<sequence>MKIGIDKIGFYTPAFYVDMIELAEARNIDPNKFTIGIGQDKMAFAPITQDSVTMGANAARQILDEADLKAIDMVILATESGIDESKAGAVYIHRLLGIQPFSRAIEIKEACYGATAGINLAKDYVAKNPESKVLVIGSDIARYGLSTAGEATQGAGAVAMVVSANPRCIALQDDNVFYTEDIMDFWRPVYSEYACVEGKYSTEQYIHFFDTIWTRYTEKFNQKLEDFAAICFHLPYTKMGKKALDLIIETAPPTVQEKLLENYRLSTLYSRNIGNIYTGSLYLSFISLLDHQSNLQENDKIGFFSYGSGAVGEFFHGVLQPDFKKYLQTQTHEELLNNRSKLAITEYETKFKQQLPKDGSTLEIDPSSDPAEIMLTGIQDHRRQYVRK</sequence>
<keyword evidence="7" id="KW-0012">Acyltransferase</keyword>
<dbReference type="Pfam" id="PF08540">
    <property type="entry name" value="HMG_CoA_synt_C"/>
    <property type="match status" value="2"/>
</dbReference>
<feature type="binding site" evidence="4">
    <location>
        <position position="143"/>
    </location>
    <ligand>
        <name>(3S)-3-hydroxy-3-methylglutaryl-CoA</name>
        <dbReference type="ChEBI" id="CHEBI:43074"/>
    </ligand>
</feature>
<proteinExistence type="inferred from homology"/>
<dbReference type="EMBL" id="JAASTW010000010">
    <property type="protein sequence ID" value="MBC1489231.1"/>
    <property type="molecule type" value="Genomic_DNA"/>
</dbReference>
<feature type="binding site" evidence="4">
    <location>
        <position position="275"/>
    </location>
    <ligand>
        <name>(3S)-3-hydroxy-3-methylglutaryl-CoA</name>
        <dbReference type="ChEBI" id="CHEBI:43074"/>
    </ligand>
</feature>
<evidence type="ECO:0000313" key="8">
    <source>
        <dbReference type="Proteomes" id="UP000561617"/>
    </source>
</evidence>
<feature type="domain" description="Hydroxymethylglutaryl-coenzyme A synthase C-terminal" evidence="6">
    <location>
        <begin position="178"/>
        <end position="245"/>
    </location>
</feature>
<organism evidence="7 8">
    <name type="scientific">Listeria immobilis</name>
    <dbReference type="NCBI Taxonomy" id="2713502"/>
    <lineage>
        <taxon>Bacteria</taxon>
        <taxon>Bacillati</taxon>
        <taxon>Bacillota</taxon>
        <taxon>Bacilli</taxon>
        <taxon>Bacillales</taxon>
        <taxon>Listeriaceae</taxon>
        <taxon>Listeria</taxon>
    </lineage>
</organism>
<evidence type="ECO:0000256" key="2">
    <source>
        <dbReference type="ARBA" id="ARBA00022679"/>
    </source>
</evidence>
<feature type="binding site" evidence="4">
    <location>
        <position position="29"/>
    </location>
    <ligand>
        <name>(3S)-3-hydroxy-3-methylglutaryl-CoA</name>
        <dbReference type="ChEBI" id="CHEBI:43074"/>
    </ligand>
</feature>
<gene>
    <name evidence="7" type="ORF">HCJ38_09510</name>
</gene>
<protein>
    <submittedName>
        <fullName evidence="7">Hydroxymethylglutaryl-CoA synthase</fullName>
        <ecNumber evidence="7">2.3.3.10</ecNumber>
    </submittedName>
</protein>
<dbReference type="InterPro" id="IPR013746">
    <property type="entry name" value="HMG_CoA_synt_C_dom"/>
</dbReference>
<dbReference type="PANTHER" id="PTHR43323:SF2">
    <property type="entry name" value="HYDROXYMETHYLGLUTARYL-COA SYNTHASE"/>
    <property type="match status" value="1"/>
</dbReference>
<keyword evidence="2 7" id="KW-0808">Transferase</keyword>
<feature type="active site" description="Acyl-thioester intermediate" evidence="3">
    <location>
        <position position="111"/>
    </location>
</feature>
<comment type="similarity">
    <text evidence="1">Belongs to the thiolase-like superfamily. HMG-CoA synthase family.</text>
</comment>
<comment type="caution">
    <text evidence="7">The sequence shown here is derived from an EMBL/GenBank/DDBJ whole genome shotgun (WGS) entry which is preliminary data.</text>
</comment>
<feature type="binding site" evidence="4">
    <location>
        <position position="242"/>
    </location>
    <ligand>
        <name>(3S)-3-hydroxy-3-methylglutaryl-CoA</name>
        <dbReference type="ChEBI" id="CHEBI:43074"/>
    </ligand>
</feature>
<dbReference type="Gene3D" id="3.40.47.10">
    <property type="match status" value="2"/>
</dbReference>
<dbReference type="NCBIfam" id="TIGR01835">
    <property type="entry name" value="HMG-CoA-S_prok"/>
    <property type="match status" value="1"/>
</dbReference>
<feature type="active site" description="Proton donor/acceptor" evidence="3">
    <location>
        <position position="79"/>
    </location>
</feature>
<evidence type="ECO:0000256" key="4">
    <source>
        <dbReference type="PIRSR" id="PIRSR611554-2"/>
    </source>
</evidence>
<dbReference type="Proteomes" id="UP000561617">
    <property type="component" value="Unassembled WGS sequence"/>
</dbReference>
<dbReference type="SUPFAM" id="SSF53901">
    <property type="entry name" value="Thiolase-like"/>
    <property type="match status" value="2"/>
</dbReference>
<evidence type="ECO:0000256" key="3">
    <source>
        <dbReference type="PIRSR" id="PIRSR611554-1"/>
    </source>
</evidence>
<name>A0A7X0X7S7_9LIST</name>
<dbReference type="GO" id="GO:0004421">
    <property type="term" value="F:hydroxymethylglutaryl-CoA synthase activity"/>
    <property type="evidence" value="ECO:0007669"/>
    <property type="project" value="UniProtKB-EC"/>
</dbReference>
<dbReference type="AlphaFoldDB" id="A0A7X0X7S7"/>
<dbReference type="CDD" id="cd00827">
    <property type="entry name" value="init_cond_enzymes"/>
    <property type="match status" value="1"/>
</dbReference>
<dbReference type="PANTHER" id="PTHR43323">
    <property type="entry name" value="3-HYDROXY-3-METHYLGLUTARYL COENZYME A SYNTHASE"/>
    <property type="match status" value="1"/>
</dbReference>
<dbReference type="InterPro" id="IPR016039">
    <property type="entry name" value="Thiolase-like"/>
</dbReference>
<dbReference type="InterPro" id="IPR011554">
    <property type="entry name" value="HMG_CoA_synthase_prok"/>
</dbReference>
<evidence type="ECO:0000256" key="1">
    <source>
        <dbReference type="ARBA" id="ARBA00007061"/>
    </source>
</evidence>
<evidence type="ECO:0000259" key="6">
    <source>
        <dbReference type="Pfam" id="PF08540"/>
    </source>
</evidence>
<dbReference type="RefSeq" id="WP_185381161.1">
    <property type="nucleotide sequence ID" value="NZ_JAASTW010000010.1"/>
</dbReference>
<dbReference type="EC" id="2.3.3.10" evidence="7"/>